<dbReference type="Pfam" id="PF04020">
    <property type="entry name" value="Phage_holin_4_2"/>
    <property type="match status" value="1"/>
</dbReference>
<accession>C7XW80</accession>
<evidence type="ECO:0000313" key="3">
    <source>
        <dbReference type="Proteomes" id="UP000003987"/>
    </source>
</evidence>
<keyword evidence="1" id="KW-0472">Membrane</keyword>
<dbReference type="OrthoDB" id="7205479at2"/>
<proteinExistence type="predicted"/>
<protein>
    <recommendedName>
        <fullName evidence="4">Mycobacterial 4 TMS phage holin, superfamily IV</fullName>
    </recommendedName>
</protein>
<evidence type="ECO:0008006" key="4">
    <source>
        <dbReference type="Google" id="ProtNLM"/>
    </source>
</evidence>
<feature type="transmembrane region" description="Helical" evidence="1">
    <location>
        <begin position="28"/>
        <end position="46"/>
    </location>
</feature>
<dbReference type="HOGENOM" id="CLU_120441_1_1_9"/>
<feature type="transmembrane region" description="Helical" evidence="1">
    <location>
        <begin position="7"/>
        <end position="22"/>
    </location>
</feature>
<gene>
    <name evidence="2" type="ORF">HMPREF0501_01145</name>
</gene>
<organism evidence="2 3">
    <name type="scientific">Limosilactobacillus coleohominis 101-4-CHN</name>
    <dbReference type="NCBI Taxonomy" id="575594"/>
    <lineage>
        <taxon>Bacteria</taxon>
        <taxon>Bacillati</taxon>
        <taxon>Bacillota</taxon>
        <taxon>Bacilli</taxon>
        <taxon>Lactobacillales</taxon>
        <taxon>Lactobacillaceae</taxon>
        <taxon>Limosilactobacillus</taxon>
    </lineage>
</organism>
<feature type="transmembrane region" description="Helical" evidence="1">
    <location>
        <begin position="89"/>
        <end position="112"/>
    </location>
</feature>
<dbReference type="Proteomes" id="UP000003987">
    <property type="component" value="Unassembled WGS sequence"/>
</dbReference>
<dbReference type="AlphaFoldDB" id="C7XW80"/>
<dbReference type="PANTHER" id="PTHR37309">
    <property type="entry name" value="SLR0284 PROTEIN"/>
    <property type="match status" value="1"/>
</dbReference>
<dbReference type="EMBL" id="GG698804">
    <property type="protein sequence ID" value="EEU30140.1"/>
    <property type="molecule type" value="Genomic_DNA"/>
</dbReference>
<dbReference type="PANTHER" id="PTHR37309:SF1">
    <property type="entry name" value="SLR0284 PROTEIN"/>
    <property type="match status" value="1"/>
</dbReference>
<feature type="transmembrane region" description="Helical" evidence="1">
    <location>
        <begin position="53"/>
        <end position="77"/>
    </location>
</feature>
<reference evidence="2 3" key="1">
    <citation type="submission" date="2009-06" db="EMBL/GenBank/DDBJ databases">
        <title>The Genome Sequence of Lactobacillus coleohominis strain 101-4-CHN.</title>
        <authorList>
            <consortium name="The Broad Institute Genome Sequencing Platform"/>
            <person name="Ward D."/>
            <person name="Young S.K."/>
            <person name="Zeng Q."/>
            <person name="Koehrsen M."/>
            <person name="Alvarado L."/>
            <person name="Berlin A."/>
            <person name="Borenstein D."/>
            <person name="Chen Z."/>
            <person name="Engels R."/>
            <person name="Freedman E."/>
            <person name="Gellesch M."/>
            <person name="Goldberg J."/>
            <person name="Griggs A."/>
            <person name="Gujja S."/>
            <person name="Heiman D."/>
            <person name="Hepburn T."/>
            <person name="Howarth C."/>
            <person name="Jen D."/>
            <person name="Larson L."/>
            <person name="Lewis B."/>
            <person name="Mehta T."/>
            <person name="Park D."/>
            <person name="Pearson M."/>
            <person name="Roberts A."/>
            <person name="Saif S."/>
            <person name="Shea T."/>
            <person name="Shenoy N."/>
            <person name="Sisk P."/>
            <person name="Stolte C."/>
            <person name="Sykes S."/>
            <person name="Walk T."/>
            <person name="White J."/>
            <person name="Yandava C."/>
            <person name="Liu Y."/>
            <person name="Xu Q."/>
            <person name="Lander E."/>
            <person name="Nusbaum C."/>
            <person name="Galagan J."/>
            <person name="Birren B."/>
        </authorList>
    </citation>
    <scope>NUCLEOTIDE SEQUENCE [LARGE SCALE GENOMIC DNA]</scope>
    <source>
        <strain evidence="2 3">101-4-CHN</strain>
    </source>
</reference>
<dbReference type="eggNOG" id="COG1950">
    <property type="taxonomic scope" value="Bacteria"/>
</dbReference>
<keyword evidence="3" id="KW-1185">Reference proteome</keyword>
<dbReference type="InterPro" id="IPR007165">
    <property type="entry name" value="Phage_holin_4_2"/>
</dbReference>
<evidence type="ECO:0000256" key="1">
    <source>
        <dbReference type="SAM" id="Phobius"/>
    </source>
</evidence>
<evidence type="ECO:0000313" key="2">
    <source>
        <dbReference type="EMBL" id="EEU30140.1"/>
    </source>
</evidence>
<keyword evidence="1" id="KW-0812">Transmembrane</keyword>
<dbReference type="RefSeq" id="WP_006917001.1">
    <property type="nucleotide sequence ID" value="NZ_GG698804.1"/>
</dbReference>
<name>C7XW80_9LACO</name>
<dbReference type="STRING" id="575594.HMPREF0501_01145"/>
<keyword evidence="1" id="KW-1133">Transmembrane helix</keyword>
<sequence length="121" mass="12932">MKGYLKSVLINTILFIALAGLLRNSGTFYVASVGVAVIASLVLGILNTLVKPFLVLLSLPINIITLGLFSVVINGLMLQLTSLVVGEDLFNFSSFGMAMVVAIIMSICNVIIARHFETADE</sequence>